<gene>
    <name evidence="2" type="ORF">PBAH0796_LOCUS8914</name>
</gene>
<evidence type="ECO:0000313" key="2">
    <source>
        <dbReference type="EMBL" id="CAD8353547.1"/>
    </source>
</evidence>
<name>A0A7S0FDC0_9DINO</name>
<protein>
    <submittedName>
        <fullName evidence="2">Uncharacterized protein</fullName>
    </submittedName>
</protein>
<sequence length="256" mass="28701">MAIVHAVFLFAVLAWATECSVDIVDELVLVQKWAGSSQPQPALGAHGKGSARSKATPLYLPYLMPVPVKIPFPTSTTIFNPYKHNATRFWNPAYDPEWVNPTRRHQPTKKPCYTKKGEKVDAACVTTDGQWWSVEDDWPLHECDDFTCVRRCNLKGERFNSDLGDNYGPGTLRLCHQRHVVECERIKIEEDCSRSFEMYGLTCLGWAGDHCMPVVGAKCSDITTEAICLTGAFAHMGCIWNQKGCVLPDKDETDSE</sequence>
<keyword evidence="1" id="KW-0732">Signal</keyword>
<feature type="signal peptide" evidence="1">
    <location>
        <begin position="1"/>
        <end position="16"/>
    </location>
</feature>
<organism evidence="2">
    <name type="scientific">Pyrodinium bahamense</name>
    <dbReference type="NCBI Taxonomy" id="73915"/>
    <lineage>
        <taxon>Eukaryota</taxon>
        <taxon>Sar</taxon>
        <taxon>Alveolata</taxon>
        <taxon>Dinophyceae</taxon>
        <taxon>Gonyaulacales</taxon>
        <taxon>Pyrocystaceae</taxon>
        <taxon>Pyrodinium</taxon>
    </lineage>
</organism>
<evidence type="ECO:0000256" key="1">
    <source>
        <dbReference type="SAM" id="SignalP"/>
    </source>
</evidence>
<proteinExistence type="predicted"/>
<dbReference type="AlphaFoldDB" id="A0A7S0FDC0"/>
<feature type="chain" id="PRO_5031378839" evidence="1">
    <location>
        <begin position="17"/>
        <end position="256"/>
    </location>
</feature>
<accession>A0A7S0FDC0</accession>
<dbReference type="EMBL" id="HBEG01014641">
    <property type="protein sequence ID" value="CAD8353547.1"/>
    <property type="molecule type" value="Transcribed_RNA"/>
</dbReference>
<reference evidence="2" key="1">
    <citation type="submission" date="2021-01" db="EMBL/GenBank/DDBJ databases">
        <authorList>
            <person name="Corre E."/>
            <person name="Pelletier E."/>
            <person name="Niang G."/>
            <person name="Scheremetjew M."/>
            <person name="Finn R."/>
            <person name="Kale V."/>
            <person name="Holt S."/>
            <person name="Cochrane G."/>
            <person name="Meng A."/>
            <person name="Brown T."/>
            <person name="Cohen L."/>
        </authorList>
    </citation>
    <scope>NUCLEOTIDE SEQUENCE</scope>
    <source>
        <strain evidence="2">Pbaha01</strain>
    </source>
</reference>